<dbReference type="EMBL" id="PVQB02000362">
    <property type="protein sequence ID" value="KAF4338161.1"/>
    <property type="molecule type" value="Genomic_DNA"/>
</dbReference>
<reference evidence="3" key="2">
    <citation type="submission" date="2020-02" db="EMBL/GenBank/DDBJ databases">
        <title>Identification and distribution of gene clusters putatively required for synthesis of sphingolipid metabolism inhibitors in phylogenetically diverse species of the filamentous fungus Fusarium.</title>
        <authorList>
            <person name="Kim H.-S."/>
            <person name="Busman M."/>
            <person name="Brown D.W."/>
            <person name="Divon H."/>
            <person name="Uhlig S."/>
            <person name="Proctor R.H."/>
        </authorList>
    </citation>
    <scope>NUCLEOTIDE SEQUENCE</scope>
    <source>
        <strain evidence="3">NRRL 25174</strain>
    </source>
</reference>
<dbReference type="OrthoDB" id="408631at2759"/>
<dbReference type="SUPFAM" id="SSF53474">
    <property type="entry name" value="alpha/beta-Hydrolases"/>
    <property type="match status" value="1"/>
</dbReference>
<evidence type="ECO:0000259" key="2">
    <source>
        <dbReference type="Pfam" id="PF07859"/>
    </source>
</evidence>
<evidence type="ECO:0000313" key="3">
    <source>
        <dbReference type="EMBL" id="KAF4338161.1"/>
    </source>
</evidence>
<feature type="domain" description="Alpha/beta hydrolase fold-3" evidence="2">
    <location>
        <begin position="80"/>
        <end position="316"/>
    </location>
</feature>
<dbReference type="InterPro" id="IPR029058">
    <property type="entry name" value="AB_hydrolase_fold"/>
</dbReference>
<accession>A0A9P5AGI8</accession>
<gene>
    <name evidence="3" type="ORF">FBEOM_7968</name>
</gene>
<evidence type="ECO:0000313" key="4">
    <source>
        <dbReference type="Proteomes" id="UP000730481"/>
    </source>
</evidence>
<dbReference type="Gene3D" id="3.40.50.1820">
    <property type="entry name" value="alpha/beta hydrolase"/>
    <property type="match status" value="1"/>
</dbReference>
<proteinExistence type="predicted"/>
<dbReference type="AlphaFoldDB" id="A0A9P5AGI8"/>
<evidence type="ECO:0000256" key="1">
    <source>
        <dbReference type="ARBA" id="ARBA00022801"/>
    </source>
</evidence>
<dbReference type="InterPro" id="IPR050300">
    <property type="entry name" value="GDXG_lipolytic_enzyme"/>
</dbReference>
<dbReference type="GO" id="GO:0016787">
    <property type="term" value="F:hydrolase activity"/>
    <property type="evidence" value="ECO:0007669"/>
    <property type="project" value="UniProtKB-KW"/>
</dbReference>
<keyword evidence="4" id="KW-1185">Reference proteome</keyword>
<keyword evidence="1" id="KW-0378">Hydrolase</keyword>
<reference evidence="3" key="1">
    <citation type="journal article" date="2017" name="Mycologia">
        <title>Fusarium algeriense, sp. nov., a novel toxigenic crown rot pathogen of durum wheat from Algeria is nested in the Fusarium burgessii species complex.</title>
        <authorList>
            <person name="Laraba I."/>
            <person name="Keddad A."/>
            <person name="Boureghda H."/>
            <person name="Abdallah N."/>
            <person name="Vaughan M.M."/>
            <person name="Proctor R.H."/>
            <person name="Busman M."/>
            <person name="O'Donnell K."/>
        </authorList>
    </citation>
    <scope>NUCLEOTIDE SEQUENCE</scope>
    <source>
        <strain evidence="3">NRRL 25174</strain>
    </source>
</reference>
<dbReference type="Proteomes" id="UP000730481">
    <property type="component" value="Unassembled WGS sequence"/>
</dbReference>
<dbReference type="InterPro" id="IPR013094">
    <property type="entry name" value="AB_hydrolase_3"/>
</dbReference>
<organism evidence="3 4">
    <name type="scientific">Fusarium beomiforme</name>
    <dbReference type="NCBI Taxonomy" id="44412"/>
    <lineage>
        <taxon>Eukaryota</taxon>
        <taxon>Fungi</taxon>
        <taxon>Dikarya</taxon>
        <taxon>Ascomycota</taxon>
        <taxon>Pezizomycotina</taxon>
        <taxon>Sordariomycetes</taxon>
        <taxon>Hypocreomycetidae</taxon>
        <taxon>Hypocreales</taxon>
        <taxon>Nectriaceae</taxon>
        <taxon>Fusarium</taxon>
        <taxon>Fusarium burgessii species complex</taxon>
    </lineage>
</organism>
<dbReference type="PANTHER" id="PTHR48081:SF8">
    <property type="entry name" value="ALPHA_BETA HYDROLASE FOLD-3 DOMAIN-CONTAINING PROTEIN-RELATED"/>
    <property type="match status" value="1"/>
</dbReference>
<name>A0A9P5AGI8_9HYPO</name>
<protein>
    <submittedName>
        <fullName evidence="3">Sterigmatocystin biosynthesis lipase esterase STCI</fullName>
    </submittedName>
</protein>
<dbReference type="PANTHER" id="PTHR48081">
    <property type="entry name" value="AB HYDROLASE SUPERFAMILY PROTEIN C4A8.06C"/>
    <property type="match status" value="1"/>
</dbReference>
<dbReference type="Pfam" id="PF07859">
    <property type="entry name" value="Abhydrolase_3"/>
    <property type="match status" value="1"/>
</dbReference>
<comment type="caution">
    <text evidence="3">The sequence shown here is derived from an EMBL/GenBank/DDBJ whole genome shotgun (WGS) entry which is preliminary data.</text>
</comment>
<sequence length="340" mass="36821">MTDYTASWLKVEESLGGTRPVLSGTAEELREQFAGLGAFLATLSPPPSEHVVVQDGEVGGIAYRKYIPRHSKAQNPRVGVFYHSGGFVVGGLDSEDAFCRNVALQNDMIVVSVDYRLAPEHKAPAQLEDALALLEWVSLAMNLIILLRNSNLSSLKAYDNAVGNGARPSKFVVIGTSAGGALALAVTRKVVLGSSSLPKSAIDGVITLCPMTLHPDHVPAAYRAEYTSYEENKENVPVINKQAMLQFFDYAGVDPIDKNTFPLLDETALKLFPRTYVVTAEKDPLRDDGKVLVKTLSSLGVNCKTDHYGGLPHCFWIFPPLPETKVFMSNVGSAVSWIVG</sequence>